<accession>A0A917CU36</accession>
<evidence type="ECO:0000313" key="2">
    <source>
        <dbReference type="Proteomes" id="UP000654257"/>
    </source>
</evidence>
<gene>
    <name evidence="1" type="ORF">GCM10007304_11030</name>
</gene>
<proteinExistence type="predicted"/>
<name>A0A917CU36_9NOCA</name>
<keyword evidence="2" id="KW-1185">Reference proteome</keyword>
<dbReference type="RefSeq" id="WP_188543635.1">
    <property type="nucleotide sequence ID" value="NZ_BMCU01000001.1"/>
</dbReference>
<comment type="caution">
    <text evidence="1">The sequence shown here is derived from an EMBL/GenBank/DDBJ whole genome shotgun (WGS) entry which is preliminary data.</text>
</comment>
<reference evidence="1" key="1">
    <citation type="journal article" date="2014" name="Int. J. Syst. Evol. Microbiol.">
        <title>Complete genome sequence of Corynebacterium casei LMG S-19264T (=DSM 44701T), isolated from a smear-ripened cheese.</title>
        <authorList>
            <consortium name="US DOE Joint Genome Institute (JGI-PGF)"/>
            <person name="Walter F."/>
            <person name="Albersmeier A."/>
            <person name="Kalinowski J."/>
            <person name="Ruckert C."/>
        </authorList>
    </citation>
    <scope>NUCLEOTIDE SEQUENCE</scope>
    <source>
        <strain evidence="1">CCM 7905</strain>
    </source>
</reference>
<dbReference type="EMBL" id="BMCU01000001">
    <property type="protein sequence ID" value="GGF98874.1"/>
    <property type="molecule type" value="Genomic_DNA"/>
</dbReference>
<sequence>MKKQAADGALLTIDARLEHFLLYELDDDWMPFKPFVGTARRVTPHDSSLDRVAEIIEEFARRGLMTIGGWSTVTRTWEPWTVPLSEAMHRIANGHDGEVGYRNATEDQLGSMEVFRGEITQDGKDLLSTLGSPYEKYGDPWEGDRYLSAEGDFPKWEQ</sequence>
<dbReference type="Proteomes" id="UP000654257">
    <property type="component" value="Unassembled WGS sequence"/>
</dbReference>
<dbReference type="AlphaFoldDB" id="A0A917CU36"/>
<evidence type="ECO:0000313" key="1">
    <source>
        <dbReference type="EMBL" id="GGF98874.1"/>
    </source>
</evidence>
<protein>
    <submittedName>
        <fullName evidence="1">Uncharacterized protein</fullName>
    </submittedName>
</protein>
<reference evidence="1" key="2">
    <citation type="submission" date="2020-09" db="EMBL/GenBank/DDBJ databases">
        <authorList>
            <person name="Sun Q."/>
            <person name="Sedlacek I."/>
        </authorList>
    </citation>
    <scope>NUCLEOTIDE SEQUENCE</scope>
    <source>
        <strain evidence="1">CCM 7905</strain>
    </source>
</reference>
<organism evidence="1 2">
    <name type="scientific">Rhodococcoides trifolii</name>
    <dbReference type="NCBI Taxonomy" id="908250"/>
    <lineage>
        <taxon>Bacteria</taxon>
        <taxon>Bacillati</taxon>
        <taxon>Actinomycetota</taxon>
        <taxon>Actinomycetes</taxon>
        <taxon>Mycobacteriales</taxon>
        <taxon>Nocardiaceae</taxon>
        <taxon>Rhodococcoides</taxon>
    </lineage>
</organism>